<keyword evidence="13" id="KW-1185">Reference proteome</keyword>
<dbReference type="PANTHER" id="PTHR43394">
    <property type="entry name" value="ATP-DEPENDENT PERMEASE MDL1, MITOCHONDRIAL"/>
    <property type="match status" value="1"/>
</dbReference>
<keyword evidence="4 9" id="KW-0812">Transmembrane</keyword>
<feature type="domain" description="ABC transmembrane type-1" evidence="11">
    <location>
        <begin position="14"/>
        <end position="302"/>
    </location>
</feature>
<keyword evidence="5" id="KW-0547">Nucleotide-binding</keyword>
<keyword evidence="2" id="KW-0813">Transport</keyword>
<evidence type="ECO:0000313" key="13">
    <source>
        <dbReference type="Proteomes" id="UP000683511"/>
    </source>
</evidence>
<gene>
    <name evidence="12" type="ORF">B6N60_03322</name>
</gene>
<evidence type="ECO:0000256" key="9">
    <source>
        <dbReference type="SAM" id="Phobius"/>
    </source>
</evidence>
<dbReference type="InterPro" id="IPR027417">
    <property type="entry name" value="P-loop_NTPase"/>
</dbReference>
<dbReference type="GO" id="GO:0005524">
    <property type="term" value="F:ATP binding"/>
    <property type="evidence" value="ECO:0007669"/>
    <property type="project" value="UniProtKB-KW"/>
</dbReference>
<evidence type="ECO:0000256" key="6">
    <source>
        <dbReference type="ARBA" id="ARBA00022840"/>
    </source>
</evidence>
<dbReference type="InterPro" id="IPR003593">
    <property type="entry name" value="AAA+_ATPase"/>
</dbReference>
<dbReference type="Gene3D" id="1.20.1560.10">
    <property type="entry name" value="ABC transporter type 1, transmembrane domain"/>
    <property type="match status" value="1"/>
</dbReference>
<evidence type="ECO:0000256" key="3">
    <source>
        <dbReference type="ARBA" id="ARBA00022475"/>
    </source>
</evidence>
<keyword evidence="7 9" id="KW-1133">Transmembrane helix</keyword>
<dbReference type="Gene3D" id="3.40.50.300">
    <property type="entry name" value="P-loop containing nucleotide triphosphate hydrolases"/>
    <property type="match status" value="1"/>
</dbReference>
<reference evidence="12" key="1">
    <citation type="submission" date="2017-04" db="EMBL/GenBank/DDBJ databases">
        <title>Genome deletions in a multicellular cyanobacterial endosymbiont for morphological adaptation in marine diatoms.</title>
        <authorList>
            <person name="Wang Y."/>
            <person name="Gao H."/>
            <person name="Li R."/>
            <person name="Xu X."/>
        </authorList>
    </citation>
    <scope>NUCLEOTIDE SEQUENCE</scope>
    <source>
        <strain evidence="12">FACHB 800</strain>
    </source>
</reference>
<evidence type="ECO:0000256" key="8">
    <source>
        <dbReference type="ARBA" id="ARBA00023136"/>
    </source>
</evidence>
<evidence type="ECO:0000256" key="5">
    <source>
        <dbReference type="ARBA" id="ARBA00022741"/>
    </source>
</evidence>
<feature type="domain" description="ABC transporter" evidence="10">
    <location>
        <begin position="337"/>
        <end position="577"/>
    </location>
</feature>
<evidence type="ECO:0000256" key="2">
    <source>
        <dbReference type="ARBA" id="ARBA00022448"/>
    </source>
</evidence>
<feature type="transmembrane region" description="Helical" evidence="9">
    <location>
        <begin position="245"/>
        <end position="264"/>
    </location>
</feature>
<dbReference type="PROSITE" id="PS00211">
    <property type="entry name" value="ABC_TRANSPORTER_1"/>
    <property type="match status" value="1"/>
</dbReference>
<feature type="transmembrane region" description="Helical" evidence="9">
    <location>
        <begin position="155"/>
        <end position="173"/>
    </location>
</feature>
<keyword evidence="8 9" id="KW-0472">Membrane</keyword>
<dbReference type="Proteomes" id="UP000683511">
    <property type="component" value="Chromosome"/>
</dbReference>
<dbReference type="AlphaFoldDB" id="A0A975Y5V0"/>
<evidence type="ECO:0000256" key="4">
    <source>
        <dbReference type="ARBA" id="ARBA00022692"/>
    </source>
</evidence>
<dbReference type="FunFam" id="3.40.50.300:FF:000221">
    <property type="entry name" value="Multidrug ABC transporter ATP-binding protein"/>
    <property type="match status" value="1"/>
</dbReference>
<name>A0A975Y5V0_9NOST</name>
<evidence type="ECO:0000259" key="11">
    <source>
        <dbReference type="PROSITE" id="PS50929"/>
    </source>
</evidence>
<dbReference type="SUPFAM" id="SSF90123">
    <property type="entry name" value="ABC transporter transmembrane region"/>
    <property type="match status" value="1"/>
</dbReference>
<dbReference type="PROSITE" id="PS50929">
    <property type="entry name" value="ABC_TM1F"/>
    <property type="match status" value="1"/>
</dbReference>
<accession>A0A975Y5V0</accession>
<dbReference type="GO" id="GO:0016887">
    <property type="term" value="F:ATP hydrolysis activity"/>
    <property type="evidence" value="ECO:0007669"/>
    <property type="project" value="InterPro"/>
</dbReference>
<dbReference type="InterPro" id="IPR036640">
    <property type="entry name" value="ABC1_TM_sf"/>
</dbReference>
<dbReference type="InterPro" id="IPR039421">
    <property type="entry name" value="Type_1_exporter"/>
</dbReference>
<dbReference type="PROSITE" id="PS50893">
    <property type="entry name" value="ABC_TRANSPORTER_2"/>
    <property type="match status" value="1"/>
</dbReference>
<evidence type="ECO:0000256" key="7">
    <source>
        <dbReference type="ARBA" id="ARBA00022989"/>
    </source>
</evidence>
<sequence length="591" mass="66154">MIWQTAPVWTTAWTLLLCIQGLLPGANVYLSKLLVDNLVVAMKAGINSESWKLVIFPAALMATVLLLTQLTSAALGIVRTIQSELIQDRITALVQEKSIAADLFFYELPEYHDRLHQARSNASGRSLSLLENIGSLLQNSITLLTMATILLPYGAWLPLVLVVSSLPALYVVVRFNRYYYQWWEQTTPQRRRAEYYDFLMTQIYSAGELRLFDLGDHFQGAYTKIRDRLRQETIQLATQQSLTQLAGSISALLIAGSTMAWMLWRLLQGFLTLGDLALFYQAFNSGQSLMRSALSNAGQIYSNSLFLGSLFEFLKLQPEIQDPPYPQPLSLPIQQGINLRNITFRYPGSQRAILQNFNLTIPAGKIVAIVGENGAGKSTLIKLLCRFYDPEKGSIEIDGIDIRQFAVKELRRLLTVMFQLPVTYQNTVAENVAISDIYSQPSCDAIQQAIRDAGAEEIIAKLPQGYDTQLGKLFASGTDLSGGEWQRIALARAFLRQAPILILDEPTSFMDSWAEHDWLDRFRSMAKNRSAVVITHRFTLAMRADIIHVMQAGQIVESGTHDQLIALGGLYAQSWQAQTETNSQLTLSSIN</sequence>
<dbReference type="KEGG" id="rsin:B6N60_03322"/>
<dbReference type="Pfam" id="PF00005">
    <property type="entry name" value="ABC_tran"/>
    <property type="match status" value="1"/>
</dbReference>
<dbReference type="GO" id="GO:0015421">
    <property type="term" value="F:ABC-type oligopeptide transporter activity"/>
    <property type="evidence" value="ECO:0007669"/>
    <property type="project" value="TreeGrafter"/>
</dbReference>
<dbReference type="InterPro" id="IPR003439">
    <property type="entry name" value="ABC_transporter-like_ATP-bd"/>
</dbReference>
<organism evidence="12 13">
    <name type="scientific">Richelia sinica FACHB-800</name>
    <dbReference type="NCBI Taxonomy" id="1357546"/>
    <lineage>
        <taxon>Bacteria</taxon>
        <taxon>Bacillati</taxon>
        <taxon>Cyanobacteriota</taxon>
        <taxon>Cyanophyceae</taxon>
        <taxon>Nostocales</taxon>
        <taxon>Nostocaceae</taxon>
        <taxon>Richelia</taxon>
    </lineage>
</organism>
<dbReference type="InterPro" id="IPR011527">
    <property type="entry name" value="ABC1_TM_dom"/>
</dbReference>
<feature type="transmembrane region" description="Helical" evidence="9">
    <location>
        <begin position="129"/>
        <end position="149"/>
    </location>
</feature>
<keyword evidence="6" id="KW-0067">ATP-binding</keyword>
<proteinExistence type="predicted"/>
<dbReference type="SUPFAM" id="SSF52540">
    <property type="entry name" value="P-loop containing nucleoside triphosphate hydrolases"/>
    <property type="match status" value="1"/>
</dbReference>
<dbReference type="PANTHER" id="PTHR43394:SF1">
    <property type="entry name" value="ATP-BINDING CASSETTE SUB-FAMILY B MEMBER 10, MITOCHONDRIAL"/>
    <property type="match status" value="1"/>
</dbReference>
<dbReference type="EMBL" id="CP021056">
    <property type="protein sequence ID" value="QXE24616.1"/>
    <property type="molecule type" value="Genomic_DNA"/>
</dbReference>
<dbReference type="InterPro" id="IPR017871">
    <property type="entry name" value="ABC_transporter-like_CS"/>
</dbReference>
<evidence type="ECO:0000256" key="1">
    <source>
        <dbReference type="ARBA" id="ARBA00004651"/>
    </source>
</evidence>
<protein>
    <submittedName>
        <fullName evidence="12">ABC-type multidrug transport system, ATPase and permease component</fullName>
    </submittedName>
</protein>
<dbReference type="SMART" id="SM00382">
    <property type="entry name" value="AAA"/>
    <property type="match status" value="1"/>
</dbReference>
<keyword evidence="3" id="KW-1003">Cell membrane</keyword>
<evidence type="ECO:0000259" key="10">
    <source>
        <dbReference type="PROSITE" id="PS50893"/>
    </source>
</evidence>
<feature type="transmembrane region" description="Helical" evidence="9">
    <location>
        <begin position="54"/>
        <end position="78"/>
    </location>
</feature>
<comment type="subcellular location">
    <subcellularLocation>
        <location evidence="1">Cell membrane</location>
        <topology evidence="1">Multi-pass membrane protein</topology>
    </subcellularLocation>
</comment>
<evidence type="ECO:0000313" key="12">
    <source>
        <dbReference type="EMBL" id="QXE24616.1"/>
    </source>
</evidence>
<dbReference type="GO" id="GO:0005886">
    <property type="term" value="C:plasma membrane"/>
    <property type="evidence" value="ECO:0007669"/>
    <property type="project" value="UniProtKB-SubCell"/>
</dbReference>